<feature type="signal peptide" evidence="2">
    <location>
        <begin position="1"/>
        <end position="20"/>
    </location>
</feature>
<feature type="region of interest" description="Disordered" evidence="1">
    <location>
        <begin position="25"/>
        <end position="62"/>
    </location>
</feature>
<dbReference type="Gene3D" id="3.40.30.10">
    <property type="entry name" value="Glutaredoxin"/>
    <property type="match status" value="1"/>
</dbReference>
<accession>A0A5C6A4P0</accession>
<evidence type="ECO:0000313" key="3">
    <source>
        <dbReference type="EMBL" id="TWT94439.1"/>
    </source>
</evidence>
<gene>
    <name evidence="3" type="ORF">Pla52n_52600</name>
</gene>
<keyword evidence="4" id="KW-1185">Reference proteome</keyword>
<dbReference type="EMBL" id="SJPN01000007">
    <property type="protein sequence ID" value="TWT94439.1"/>
    <property type="molecule type" value="Genomic_DNA"/>
</dbReference>
<sequence length="258" mass="27936" precursor="true">MRNIVICVAVLVMVCSVSFAQDAGNEKLPDNASGNQADKPAEMRRQQQARTRTRPPVEVKDPAGFIKPKDKDVFSGPQAGEKLPSFKAIGIAGEQSDKELDLVEIADGKPMILIFQDDTPAGIRGLFGFARAIDAIKKQTDKQLTFASVFLDDDATKISANAKRYPPNLTQLLTLAVSPDGRSGPGAYGLDRNIPMTILIVNEGKVLHNFAMTQSMAYPDPHVLGAVAELIGAERETVAKWINDAQAAQQRMRPAPAR</sequence>
<dbReference type="InterPro" id="IPR036249">
    <property type="entry name" value="Thioredoxin-like_sf"/>
</dbReference>
<organism evidence="3 4">
    <name type="scientific">Stieleria varia</name>
    <dbReference type="NCBI Taxonomy" id="2528005"/>
    <lineage>
        <taxon>Bacteria</taxon>
        <taxon>Pseudomonadati</taxon>
        <taxon>Planctomycetota</taxon>
        <taxon>Planctomycetia</taxon>
        <taxon>Pirellulales</taxon>
        <taxon>Pirellulaceae</taxon>
        <taxon>Stieleria</taxon>
    </lineage>
</organism>
<dbReference type="RefSeq" id="WP_146522309.1">
    <property type="nucleotide sequence ID" value="NZ_CP151726.1"/>
</dbReference>
<name>A0A5C6A4P0_9BACT</name>
<dbReference type="OrthoDB" id="279801at2"/>
<proteinExistence type="predicted"/>
<evidence type="ECO:0008006" key="5">
    <source>
        <dbReference type="Google" id="ProtNLM"/>
    </source>
</evidence>
<reference evidence="3 4" key="1">
    <citation type="submission" date="2019-02" db="EMBL/GenBank/DDBJ databases">
        <title>Deep-cultivation of Planctomycetes and their phenomic and genomic characterization uncovers novel biology.</title>
        <authorList>
            <person name="Wiegand S."/>
            <person name="Jogler M."/>
            <person name="Boedeker C."/>
            <person name="Pinto D."/>
            <person name="Vollmers J."/>
            <person name="Rivas-Marin E."/>
            <person name="Kohn T."/>
            <person name="Peeters S.H."/>
            <person name="Heuer A."/>
            <person name="Rast P."/>
            <person name="Oberbeckmann S."/>
            <person name="Bunk B."/>
            <person name="Jeske O."/>
            <person name="Meyerdierks A."/>
            <person name="Storesund J.E."/>
            <person name="Kallscheuer N."/>
            <person name="Luecker S."/>
            <person name="Lage O.M."/>
            <person name="Pohl T."/>
            <person name="Merkel B.J."/>
            <person name="Hornburger P."/>
            <person name="Mueller R.-W."/>
            <person name="Bruemmer F."/>
            <person name="Labrenz M."/>
            <person name="Spormann A.M."/>
            <person name="Op Den Camp H."/>
            <person name="Overmann J."/>
            <person name="Amann R."/>
            <person name="Jetten M.S.M."/>
            <person name="Mascher T."/>
            <person name="Medema M.H."/>
            <person name="Devos D.P."/>
            <person name="Kaster A.-K."/>
            <person name="Ovreas L."/>
            <person name="Rohde M."/>
            <person name="Galperin M.Y."/>
            <person name="Jogler C."/>
        </authorList>
    </citation>
    <scope>NUCLEOTIDE SEQUENCE [LARGE SCALE GENOMIC DNA]</scope>
    <source>
        <strain evidence="3 4">Pla52n</strain>
    </source>
</reference>
<evidence type="ECO:0000256" key="1">
    <source>
        <dbReference type="SAM" id="MobiDB-lite"/>
    </source>
</evidence>
<evidence type="ECO:0000256" key="2">
    <source>
        <dbReference type="SAM" id="SignalP"/>
    </source>
</evidence>
<dbReference type="Proteomes" id="UP000320176">
    <property type="component" value="Unassembled WGS sequence"/>
</dbReference>
<dbReference type="AlphaFoldDB" id="A0A5C6A4P0"/>
<evidence type="ECO:0000313" key="4">
    <source>
        <dbReference type="Proteomes" id="UP000320176"/>
    </source>
</evidence>
<protein>
    <recommendedName>
        <fullName evidence="5">AhpC/TSA family protein</fullName>
    </recommendedName>
</protein>
<feature type="chain" id="PRO_5022993958" description="AhpC/TSA family protein" evidence="2">
    <location>
        <begin position="21"/>
        <end position="258"/>
    </location>
</feature>
<comment type="caution">
    <text evidence="3">The sequence shown here is derived from an EMBL/GenBank/DDBJ whole genome shotgun (WGS) entry which is preliminary data.</text>
</comment>
<keyword evidence="2" id="KW-0732">Signal</keyword>
<dbReference type="SUPFAM" id="SSF52833">
    <property type="entry name" value="Thioredoxin-like"/>
    <property type="match status" value="1"/>
</dbReference>